<gene>
    <name evidence="2" type="ORF">H4B97_21910</name>
</gene>
<feature type="chain" id="PRO_5030550973" evidence="1">
    <location>
        <begin position="22"/>
        <end position="108"/>
    </location>
</feature>
<reference evidence="2 3" key="1">
    <citation type="submission" date="2020-07" db="EMBL/GenBank/DDBJ databases">
        <title>Diversity of carbapenemase encoding genes among Pseudomonas putida group clinical isolates in a tertiary Brazilian hospital.</title>
        <authorList>
            <person name="Alberto-Lei F."/>
            <person name="Nodari C.S."/>
            <person name="Streling A.P."/>
            <person name="Paulino J.T."/>
            <person name="Bessa-Neto F.O."/>
            <person name="Cayo R."/>
            <person name="Gales A.C."/>
        </authorList>
    </citation>
    <scope>NUCLEOTIDE SEQUENCE [LARGE SCALE GENOMIC DNA]</scope>
    <source>
        <strain evidence="2 3">12273</strain>
    </source>
</reference>
<dbReference type="Proteomes" id="UP000590738">
    <property type="component" value="Unassembled WGS sequence"/>
</dbReference>
<proteinExistence type="predicted"/>
<protein>
    <submittedName>
        <fullName evidence="2">Uncharacterized protein</fullName>
    </submittedName>
</protein>
<feature type="signal peptide" evidence="1">
    <location>
        <begin position="1"/>
        <end position="21"/>
    </location>
</feature>
<evidence type="ECO:0000313" key="3">
    <source>
        <dbReference type="Proteomes" id="UP000590738"/>
    </source>
</evidence>
<evidence type="ECO:0000256" key="1">
    <source>
        <dbReference type="SAM" id="SignalP"/>
    </source>
</evidence>
<accession>A0A7W2LQA5</accession>
<name>A0A7W2LQA5_9PSED</name>
<keyword evidence="1" id="KW-0732">Signal</keyword>
<evidence type="ECO:0000313" key="2">
    <source>
        <dbReference type="EMBL" id="MBA6145088.1"/>
    </source>
</evidence>
<dbReference type="AlphaFoldDB" id="A0A7W2LQA5"/>
<sequence>MIRKIGLGVFAQCAVFSLAFAAGTPASNDDLAALKIAMADRLKDADSAKFKNVRIGKDKATCGLVNSKNSYGAYVGFEPFMAVKLSSGNFVVIDVGEAAGQVCSKKGI</sequence>
<comment type="caution">
    <text evidence="2">The sequence shown here is derived from an EMBL/GenBank/DDBJ whole genome shotgun (WGS) entry which is preliminary data.</text>
</comment>
<dbReference type="RefSeq" id="WP_125920177.1">
    <property type="nucleotide sequence ID" value="NZ_JACGCZ010000049.1"/>
</dbReference>
<dbReference type="EMBL" id="JACGCZ010000049">
    <property type="protein sequence ID" value="MBA6145088.1"/>
    <property type="molecule type" value="Genomic_DNA"/>
</dbReference>
<organism evidence="2 3">
    <name type="scientific">Pseudomonas juntendi</name>
    <dbReference type="NCBI Taxonomy" id="2666183"/>
    <lineage>
        <taxon>Bacteria</taxon>
        <taxon>Pseudomonadati</taxon>
        <taxon>Pseudomonadota</taxon>
        <taxon>Gammaproteobacteria</taxon>
        <taxon>Pseudomonadales</taxon>
        <taxon>Pseudomonadaceae</taxon>
        <taxon>Pseudomonas</taxon>
    </lineage>
</organism>